<keyword evidence="8" id="KW-0460">Magnesium</keyword>
<dbReference type="SMART" id="SM00098">
    <property type="entry name" value="alkPPc"/>
    <property type="match status" value="1"/>
</dbReference>
<dbReference type="InterPro" id="IPR018299">
    <property type="entry name" value="Alkaline_phosphatase_AS"/>
</dbReference>
<name>A0ABR6CNN7_9BACI</name>
<sequence>MFSKNFKKKLLPLAVMSTVAFSSLGIPFSDAEAKETEKNNAEIKNVIFLIGDGMGVSYTSAYRYLKDSSTSKFVDRTELDKYLVGQQMTYPEDPEQNVTDSASAATAMSAGIKTYNNAIAVDNDKTEVKTVLEAAKESGKATGLVATSEITHATPAAFGSHDPSRQNMNGIADDYFDELVNGKHKIDVLLGGGTDLFIRKDRNLVDEFKKDGFSYVTNTDELSKDKNQQVLGLFAERGLPKMLDRTKDVPSLEKMTTSAIDRLKQDKDGFFLMIEGSQIDWAGHDNDIVGAMSEMEDFEKAFKAAIDFAKKDKHTLVVATADHSTGGYSIGANGIYNWFGEPIKAAKRTPDFMANQIANGAGVEETLKKYIDLDLTAKEIQSVKDAATKKEVDIDNAIEKIFDTRSNTGWTTGGHTGEDVPVYAYGPSSERFAGQIDNTDNAKIIFDILEKGNKKTVINDK</sequence>
<comment type="cofactor">
    <cofactor evidence="2">
        <name>Zn(2+)</name>
        <dbReference type="ChEBI" id="CHEBI:29105"/>
    </cofactor>
</comment>
<evidence type="ECO:0000256" key="8">
    <source>
        <dbReference type="ARBA" id="ARBA00022842"/>
    </source>
</evidence>
<dbReference type="PANTHER" id="PTHR11596:SF5">
    <property type="entry name" value="ALKALINE PHOSPHATASE"/>
    <property type="match status" value="1"/>
</dbReference>
<accession>A0ABR6CNN7</accession>
<dbReference type="PRINTS" id="PR00113">
    <property type="entry name" value="ALKPHPHTASE"/>
</dbReference>
<dbReference type="Pfam" id="PF00245">
    <property type="entry name" value="Alk_phosphatase"/>
    <property type="match status" value="1"/>
</dbReference>
<evidence type="ECO:0000256" key="2">
    <source>
        <dbReference type="ARBA" id="ARBA00001947"/>
    </source>
</evidence>
<feature type="signal peptide" evidence="10">
    <location>
        <begin position="1"/>
        <end position="31"/>
    </location>
</feature>
<dbReference type="Gene3D" id="1.10.60.40">
    <property type="match status" value="1"/>
</dbReference>
<keyword evidence="10" id="KW-0732">Signal</keyword>
<keyword evidence="6 11" id="KW-0378">Hydrolase</keyword>
<evidence type="ECO:0000256" key="3">
    <source>
        <dbReference type="ARBA" id="ARBA00005984"/>
    </source>
</evidence>
<dbReference type="EC" id="3.1.3.1" evidence="11"/>
<keyword evidence="4" id="KW-0597">Phosphoprotein</keyword>
<keyword evidence="7" id="KW-0862">Zinc</keyword>
<organism evidence="11 12">
    <name type="scientific">Peribacillus huizhouensis</name>
    <dbReference type="NCBI Taxonomy" id="1501239"/>
    <lineage>
        <taxon>Bacteria</taxon>
        <taxon>Bacillati</taxon>
        <taxon>Bacillota</taxon>
        <taxon>Bacilli</taxon>
        <taxon>Bacillales</taxon>
        <taxon>Bacillaceae</taxon>
        <taxon>Peribacillus</taxon>
    </lineage>
</organism>
<evidence type="ECO:0000256" key="7">
    <source>
        <dbReference type="ARBA" id="ARBA00022833"/>
    </source>
</evidence>
<evidence type="ECO:0000313" key="11">
    <source>
        <dbReference type="EMBL" id="MBA9026643.1"/>
    </source>
</evidence>
<dbReference type="SUPFAM" id="SSF53649">
    <property type="entry name" value="Alkaline phosphatase-like"/>
    <property type="match status" value="1"/>
</dbReference>
<dbReference type="PROSITE" id="PS00123">
    <property type="entry name" value="ALKALINE_PHOSPHATASE"/>
    <property type="match status" value="1"/>
</dbReference>
<evidence type="ECO:0000256" key="1">
    <source>
        <dbReference type="ARBA" id="ARBA00001946"/>
    </source>
</evidence>
<evidence type="ECO:0000256" key="6">
    <source>
        <dbReference type="ARBA" id="ARBA00022801"/>
    </source>
</evidence>
<protein>
    <submittedName>
        <fullName evidence="11">Alkaline phosphatase</fullName>
        <ecNumber evidence="11">3.1.3.1</ecNumber>
    </submittedName>
</protein>
<evidence type="ECO:0000256" key="4">
    <source>
        <dbReference type="ARBA" id="ARBA00022553"/>
    </source>
</evidence>
<dbReference type="InterPro" id="IPR017850">
    <property type="entry name" value="Alkaline_phosphatase_core_sf"/>
</dbReference>
<keyword evidence="12" id="KW-1185">Reference proteome</keyword>
<dbReference type="PANTHER" id="PTHR11596">
    <property type="entry name" value="ALKALINE PHOSPHATASE"/>
    <property type="match status" value="1"/>
</dbReference>
<dbReference type="InterPro" id="IPR001952">
    <property type="entry name" value="Alkaline_phosphatase"/>
</dbReference>
<proteinExistence type="inferred from homology"/>
<keyword evidence="5" id="KW-0479">Metal-binding</keyword>
<dbReference type="GO" id="GO:0004035">
    <property type="term" value="F:alkaline phosphatase activity"/>
    <property type="evidence" value="ECO:0007669"/>
    <property type="project" value="UniProtKB-EC"/>
</dbReference>
<feature type="chain" id="PRO_5045636951" evidence="10">
    <location>
        <begin position="32"/>
        <end position="461"/>
    </location>
</feature>
<dbReference type="EMBL" id="JACJHX010000004">
    <property type="protein sequence ID" value="MBA9026643.1"/>
    <property type="molecule type" value="Genomic_DNA"/>
</dbReference>
<evidence type="ECO:0000256" key="9">
    <source>
        <dbReference type="RuleBase" id="RU003946"/>
    </source>
</evidence>
<comment type="similarity">
    <text evidence="3 9">Belongs to the alkaline phosphatase family.</text>
</comment>
<evidence type="ECO:0000256" key="5">
    <source>
        <dbReference type="ARBA" id="ARBA00022723"/>
    </source>
</evidence>
<dbReference type="Gene3D" id="3.40.720.10">
    <property type="entry name" value="Alkaline Phosphatase, subunit A"/>
    <property type="match status" value="1"/>
</dbReference>
<dbReference type="CDD" id="cd16012">
    <property type="entry name" value="ALP"/>
    <property type="match status" value="1"/>
</dbReference>
<gene>
    <name evidence="11" type="ORF">HNP81_001928</name>
</gene>
<comment type="cofactor">
    <cofactor evidence="1">
        <name>Mg(2+)</name>
        <dbReference type="ChEBI" id="CHEBI:18420"/>
    </cofactor>
</comment>
<reference evidence="11 12" key="1">
    <citation type="submission" date="2020-08" db="EMBL/GenBank/DDBJ databases">
        <title>Genomic Encyclopedia of Type Strains, Phase IV (KMG-IV): sequencing the most valuable type-strain genomes for metagenomic binning, comparative biology and taxonomic classification.</title>
        <authorList>
            <person name="Goeker M."/>
        </authorList>
    </citation>
    <scope>NUCLEOTIDE SEQUENCE [LARGE SCALE GENOMIC DNA]</scope>
    <source>
        <strain evidence="11 12">DSM 105481</strain>
    </source>
</reference>
<evidence type="ECO:0000256" key="10">
    <source>
        <dbReference type="SAM" id="SignalP"/>
    </source>
</evidence>
<evidence type="ECO:0000313" key="12">
    <source>
        <dbReference type="Proteomes" id="UP000626697"/>
    </source>
</evidence>
<dbReference type="Proteomes" id="UP000626697">
    <property type="component" value="Unassembled WGS sequence"/>
</dbReference>
<comment type="caution">
    <text evidence="11">The sequence shown here is derived from an EMBL/GenBank/DDBJ whole genome shotgun (WGS) entry which is preliminary data.</text>
</comment>